<proteinExistence type="predicted"/>
<dbReference type="Pfam" id="PF07310">
    <property type="entry name" value="PAS_5"/>
    <property type="match status" value="1"/>
</dbReference>
<dbReference type="Proteomes" id="UP000256845">
    <property type="component" value="Unassembled WGS sequence"/>
</dbReference>
<dbReference type="InterPro" id="IPR009922">
    <property type="entry name" value="DUF1457"/>
</dbReference>
<organism evidence="1 2">
    <name type="scientific">Aestuariispira insulae</name>
    <dbReference type="NCBI Taxonomy" id="1461337"/>
    <lineage>
        <taxon>Bacteria</taxon>
        <taxon>Pseudomonadati</taxon>
        <taxon>Pseudomonadota</taxon>
        <taxon>Alphaproteobacteria</taxon>
        <taxon>Rhodospirillales</taxon>
        <taxon>Kiloniellaceae</taxon>
        <taxon>Aestuariispira</taxon>
    </lineage>
</organism>
<evidence type="ECO:0000313" key="2">
    <source>
        <dbReference type="Proteomes" id="UP000256845"/>
    </source>
</evidence>
<keyword evidence="2" id="KW-1185">Reference proteome</keyword>
<evidence type="ECO:0000313" key="1">
    <source>
        <dbReference type="EMBL" id="RED51078.1"/>
    </source>
</evidence>
<gene>
    <name evidence="1" type="ORF">DFP90_104357</name>
</gene>
<protein>
    <submittedName>
        <fullName evidence="1">PAS domain-containing protein</fullName>
    </submittedName>
</protein>
<accession>A0A3D9HNM7</accession>
<comment type="caution">
    <text evidence="1">The sequence shown here is derived from an EMBL/GenBank/DDBJ whole genome shotgun (WGS) entry which is preliminary data.</text>
</comment>
<name>A0A3D9HNM7_9PROT</name>
<dbReference type="EMBL" id="QRDW01000004">
    <property type="protein sequence ID" value="RED51078.1"/>
    <property type="molecule type" value="Genomic_DNA"/>
</dbReference>
<dbReference type="AlphaFoldDB" id="A0A3D9HNM7"/>
<sequence length="177" mass="21014">MVSDSAQQNQGLAIRQDEWHVVQKNRDAFFELLPSFQQRAIYRYWEEKMLARGALPGRADFDPVDVYRTLPWLNLVDVKWQPEQGSYRFRQRLIGTALTEKFNRDVTGGWYEDIYHPDYLEDHIRPLLEIIEGRKPCLTRIRFPSPDRKHVIYTRLMLPMASDGENVDLILQVMNFD</sequence>
<reference evidence="1 2" key="1">
    <citation type="submission" date="2018-07" db="EMBL/GenBank/DDBJ databases">
        <title>Genomic Encyclopedia of Type Strains, Phase III (KMG-III): the genomes of soil and plant-associated and newly described type strains.</title>
        <authorList>
            <person name="Whitman W."/>
        </authorList>
    </citation>
    <scope>NUCLEOTIDE SEQUENCE [LARGE SCALE GENOMIC DNA]</scope>
    <source>
        <strain evidence="1 2">CECT 8488</strain>
    </source>
</reference>